<dbReference type="EMBL" id="CP051128">
    <property type="protein sequence ID" value="QIZ06895.1"/>
    <property type="molecule type" value="Genomic_DNA"/>
</dbReference>
<organism evidence="4 5">
    <name type="scientific">Priestia megaterium</name>
    <name type="common">Bacillus megaterium</name>
    <dbReference type="NCBI Taxonomy" id="1404"/>
    <lineage>
        <taxon>Bacteria</taxon>
        <taxon>Bacillati</taxon>
        <taxon>Bacillota</taxon>
        <taxon>Bacilli</taxon>
        <taxon>Bacillales</taxon>
        <taxon>Bacillaceae</taxon>
        <taxon>Priestia</taxon>
    </lineage>
</organism>
<evidence type="ECO:0000259" key="3">
    <source>
        <dbReference type="Pfam" id="PF08338"/>
    </source>
</evidence>
<dbReference type="InterPro" id="IPR001509">
    <property type="entry name" value="Epimerase_deHydtase"/>
</dbReference>
<dbReference type="CDD" id="cd05242">
    <property type="entry name" value="SDR_a8"/>
    <property type="match status" value="1"/>
</dbReference>
<protein>
    <submittedName>
        <fullName evidence="4">TIGR01777 family protein</fullName>
    </submittedName>
</protein>
<proteinExistence type="inferred from homology"/>
<feature type="domain" description="DUF1731" evidence="3">
    <location>
        <begin position="254"/>
        <end position="300"/>
    </location>
</feature>
<evidence type="ECO:0000256" key="1">
    <source>
        <dbReference type="ARBA" id="ARBA00009353"/>
    </source>
</evidence>
<dbReference type="Gene3D" id="3.40.50.720">
    <property type="entry name" value="NAD(P)-binding Rossmann-like Domain"/>
    <property type="match status" value="1"/>
</dbReference>
<dbReference type="NCBIfam" id="TIGR01777">
    <property type="entry name" value="yfcH"/>
    <property type="match status" value="1"/>
</dbReference>
<reference evidence="4 5" key="1">
    <citation type="submission" date="2020-04" db="EMBL/GenBank/DDBJ databases">
        <title>Genome-Wide Identification of 5-Methylcytosine Sites in Bacterial Genomes By High-Throughput Sequencing of MspJI Restriction Fragments.</title>
        <authorList>
            <person name="Wu V."/>
        </authorList>
    </citation>
    <scope>NUCLEOTIDE SEQUENCE [LARGE SCALE GENOMIC DNA]</scope>
    <source>
        <strain evidence="4 5">S2</strain>
    </source>
</reference>
<evidence type="ECO:0000313" key="5">
    <source>
        <dbReference type="Proteomes" id="UP000501868"/>
    </source>
</evidence>
<dbReference type="InterPro" id="IPR010099">
    <property type="entry name" value="SDR39U1"/>
</dbReference>
<dbReference type="PANTHER" id="PTHR11092:SF0">
    <property type="entry name" value="EPIMERASE FAMILY PROTEIN SDR39U1"/>
    <property type="match status" value="1"/>
</dbReference>
<reference evidence="4 5" key="2">
    <citation type="submission" date="2020-04" db="EMBL/GenBank/DDBJ databases">
        <authorList>
            <person name="Fomenkov A."/>
            <person name="Anton B.P."/>
            <person name="Roberts R.J."/>
        </authorList>
    </citation>
    <scope>NUCLEOTIDE SEQUENCE [LARGE SCALE GENOMIC DNA]</scope>
    <source>
        <strain evidence="4 5">S2</strain>
    </source>
</reference>
<dbReference type="PANTHER" id="PTHR11092">
    <property type="entry name" value="SUGAR NUCLEOTIDE EPIMERASE RELATED"/>
    <property type="match status" value="1"/>
</dbReference>
<dbReference type="Pfam" id="PF01370">
    <property type="entry name" value="Epimerase"/>
    <property type="match status" value="1"/>
</dbReference>
<evidence type="ECO:0000259" key="2">
    <source>
        <dbReference type="Pfam" id="PF01370"/>
    </source>
</evidence>
<comment type="similarity">
    <text evidence="1">Belongs to the NAD(P)-dependent epimerase/dehydratase family. SDR39U1 subfamily.</text>
</comment>
<dbReference type="Pfam" id="PF08338">
    <property type="entry name" value="DUF1731"/>
    <property type="match status" value="1"/>
</dbReference>
<feature type="domain" description="NAD-dependent epimerase/dehydratase" evidence="2">
    <location>
        <begin position="3"/>
        <end position="127"/>
    </location>
</feature>
<dbReference type="SUPFAM" id="SSF51735">
    <property type="entry name" value="NAD(P)-binding Rossmann-fold domains"/>
    <property type="match status" value="1"/>
</dbReference>
<sequence>MKITIAGGTGFVGQALTKHLLKNNYEIIILSRKSIETNRTDGIRYVEWLSDISSPIHELQDTDIFINLAGESINSGRWTVKRKEKILNSRLESVHALLAIINKLDTKPKALINASAIGIYGTSFDKIFTEKDNHGFGNDFLADTVKQWEIEAGKASQLGIRTVFCRFGIILDKHQGALQKMAIPYQSFIGGPIGNGRQWMSWIHIEDVVQGISFIIENEKMDGPINFTAPKPVTMTEFGKTLARVLNRPHWLPVPSFALRLLLGEMSTLVVEGQKVLPNKLLENGYQFKYSDLHLALKNIFS</sequence>
<dbReference type="Proteomes" id="UP000501868">
    <property type="component" value="Chromosome"/>
</dbReference>
<dbReference type="InterPro" id="IPR013549">
    <property type="entry name" value="DUF1731"/>
</dbReference>
<accession>A0A6H1P096</accession>
<dbReference type="AlphaFoldDB" id="A0A6H1P096"/>
<evidence type="ECO:0000313" key="4">
    <source>
        <dbReference type="EMBL" id="QIZ06895.1"/>
    </source>
</evidence>
<gene>
    <name evidence="4" type="ORF">HFZ78_09385</name>
</gene>
<name>A0A6H1P096_PRIMG</name>
<dbReference type="InterPro" id="IPR036291">
    <property type="entry name" value="NAD(P)-bd_dom_sf"/>
</dbReference>